<organism evidence="1 2">
    <name type="scientific">Acinetobacter guillouiae NIPH 991</name>
    <dbReference type="NCBI Taxonomy" id="1217656"/>
    <lineage>
        <taxon>Bacteria</taxon>
        <taxon>Pseudomonadati</taxon>
        <taxon>Pseudomonadota</taxon>
        <taxon>Gammaproteobacteria</taxon>
        <taxon>Moraxellales</taxon>
        <taxon>Moraxellaceae</taxon>
        <taxon>Acinetobacter</taxon>
    </lineage>
</organism>
<sequence length="330" mass="36486">MNAPVKTENQIAESKPKTVKAYVSDIKIRQKFEEILGKKSQGFLASVMQVANQPHLLDAVPATVINAAMMAATLDLPINNNLGFAYIVPYSTDAKDSSGRKIPLLDNNGNQVKKQYKGREYPQYLKVVEAQFQMGYKGFIQLAQRSGQFSRIAATPVYQGQLISANPLLGYEFDWTIENKGEAIGYVAFFKLLNGFTAELYMTRADIEKHAGRYSQSFKSGFGVWKDNFESMALKTVTKLLLSKQAPLSVEMQRAQIADQMIVRDVDSVSGDYIDHNESVANLEAPNPSLGDEDFNAALEQLNAGAIDKEYILNGYSLTDAQKIAVEAQG</sequence>
<dbReference type="RefSeq" id="WP_004817497.1">
    <property type="nucleotide sequence ID" value="NZ_KB849455.1"/>
</dbReference>
<dbReference type="AlphaFoldDB" id="N8YGM0"/>
<dbReference type="HOGENOM" id="CLU_071046_1_0_6"/>
<dbReference type="Proteomes" id="UP000013148">
    <property type="component" value="Unassembled WGS sequence"/>
</dbReference>
<proteinExistence type="predicted"/>
<dbReference type="eggNOG" id="COG3723">
    <property type="taxonomic scope" value="Bacteria"/>
</dbReference>
<dbReference type="InterPro" id="IPR004590">
    <property type="entry name" value="ssDNA_annealing_RecT"/>
</dbReference>
<dbReference type="EMBL" id="APPJ01000004">
    <property type="protein sequence ID" value="ENV18778.1"/>
    <property type="molecule type" value="Genomic_DNA"/>
</dbReference>
<protein>
    <recommendedName>
        <fullName evidence="3">Phage RecT family recombinase</fullName>
    </recommendedName>
</protein>
<dbReference type="Pfam" id="PF03837">
    <property type="entry name" value="RecT"/>
    <property type="match status" value="1"/>
</dbReference>
<evidence type="ECO:0008006" key="3">
    <source>
        <dbReference type="Google" id="ProtNLM"/>
    </source>
</evidence>
<dbReference type="GO" id="GO:0006259">
    <property type="term" value="P:DNA metabolic process"/>
    <property type="evidence" value="ECO:0007669"/>
    <property type="project" value="InterPro"/>
</dbReference>
<dbReference type="InterPro" id="IPR018330">
    <property type="entry name" value="RecT_fam"/>
</dbReference>
<name>N8YGM0_ACIGI</name>
<dbReference type="GO" id="GO:0003677">
    <property type="term" value="F:DNA binding"/>
    <property type="evidence" value="ECO:0007669"/>
    <property type="project" value="InterPro"/>
</dbReference>
<accession>N8YGM0</accession>
<comment type="caution">
    <text evidence="1">The sequence shown here is derived from an EMBL/GenBank/DDBJ whole genome shotgun (WGS) entry which is preliminary data.</text>
</comment>
<gene>
    <name evidence="1" type="ORF">F964_00578</name>
</gene>
<evidence type="ECO:0000313" key="1">
    <source>
        <dbReference type="EMBL" id="ENV18778.1"/>
    </source>
</evidence>
<keyword evidence="2" id="KW-1185">Reference proteome</keyword>
<evidence type="ECO:0000313" key="2">
    <source>
        <dbReference type="Proteomes" id="UP000013148"/>
    </source>
</evidence>
<reference evidence="1 2" key="1">
    <citation type="submission" date="2013-02" db="EMBL/GenBank/DDBJ databases">
        <title>The Genome Sequence of Acinetobacter guillouiae NIPH 991.</title>
        <authorList>
            <consortium name="The Broad Institute Genome Sequencing Platform"/>
            <consortium name="The Broad Institute Genome Sequencing Center for Infectious Disease"/>
            <person name="Cerqueira G."/>
            <person name="Feldgarden M."/>
            <person name="Courvalin P."/>
            <person name="Perichon B."/>
            <person name="Grillot-Courvalin C."/>
            <person name="Clermont D."/>
            <person name="Rocha E."/>
            <person name="Yoon E.-J."/>
            <person name="Nemec A."/>
            <person name="Walker B."/>
            <person name="Young S.K."/>
            <person name="Zeng Q."/>
            <person name="Gargeya S."/>
            <person name="Fitzgerald M."/>
            <person name="Haas B."/>
            <person name="Abouelleil A."/>
            <person name="Alvarado L."/>
            <person name="Arachchi H.M."/>
            <person name="Berlin A.M."/>
            <person name="Chapman S.B."/>
            <person name="Dewar J."/>
            <person name="Goldberg J."/>
            <person name="Griggs A."/>
            <person name="Gujja S."/>
            <person name="Hansen M."/>
            <person name="Howarth C."/>
            <person name="Imamovic A."/>
            <person name="Larimer J."/>
            <person name="McCowan C."/>
            <person name="Murphy C."/>
            <person name="Neiman D."/>
            <person name="Pearson M."/>
            <person name="Priest M."/>
            <person name="Roberts A."/>
            <person name="Saif S."/>
            <person name="Shea T."/>
            <person name="Sisk P."/>
            <person name="Sykes S."/>
            <person name="Wortman J."/>
            <person name="Nusbaum C."/>
            <person name="Birren B."/>
        </authorList>
    </citation>
    <scope>NUCLEOTIDE SEQUENCE [LARGE SCALE GENOMIC DNA]</scope>
    <source>
        <strain evidence="1 2">NIPH 991</strain>
    </source>
</reference>
<dbReference type="PATRIC" id="fig|1217656.3.peg.562"/>
<dbReference type="NCBIfam" id="TIGR00616">
    <property type="entry name" value="rect"/>
    <property type="match status" value="2"/>
</dbReference>